<dbReference type="AlphaFoldDB" id="S9V7M4"/>
<keyword evidence="2" id="KW-1185">Reference proteome</keyword>
<name>S9V7M4_9TRYP</name>
<dbReference type="EMBL" id="ATMH01000379">
    <property type="protein sequence ID" value="EPY36843.1"/>
    <property type="molecule type" value="Genomic_DNA"/>
</dbReference>
<evidence type="ECO:0000313" key="2">
    <source>
        <dbReference type="Proteomes" id="UP000015354"/>
    </source>
</evidence>
<organism evidence="1 2">
    <name type="scientific">Strigomonas culicis</name>
    <dbReference type="NCBI Taxonomy" id="28005"/>
    <lineage>
        <taxon>Eukaryota</taxon>
        <taxon>Discoba</taxon>
        <taxon>Euglenozoa</taxon>
        <taxon>Kinetoplastea</taxon>
        <taxon>Metakinetoplastina</taxon>
        <taxon>Trypanosomatida</taxon>
        <taxon>Trypanosomatidae</taxon>
        <taxon>Strigomonadinae</taxon>
        <taxon>Strigomonas</taxon>
    </lineage>
</organism>
<dbReference type="Proteomes" id="UP000015354">
    <property type="component" value="Unassembled WGS sequence"/>
</dbReference>
<dbReference type="OrthoDB" id="10441858at2759"/>
<sequence length="150" mass="17457">MRRVLEDLNVDVHAYASKLEAERCRTEKLEKEAAALKLKTSDLVTNAEQQEFCDMGEVELSLKAEEANALAADLQQWSHYQDPRLIEKKAEFLRRDVHRLQKFQRVLLYLLQLRPCFNTGTLESRRLNMLQSLEELTGRVQASEQALRVQ</sequence>
<evidence type="ECO:0000313" key="1">
    <source>
        <dbReference type="EMBL" id="EPY36843.1"/>
    </source>
</evidence>
<comment type="caution">
    <text evidence="1">The sequence shown here is derived from an EMBL/GenBank/DDBJ whole genome shotgun (WGS) entry which is preliminary data.</text>
</comment>
<proteinExistence type="predicted"/>
<gene>
    <name evidence="1" type="ORF">STCU_00379</name>
</gene>
<protein>
    <submittedName>
        <fullName evidence="1">Uncharacterized protein</fullName>
    </submittedName>
</protein>
<accession>S9V7M4</accession>
<reference evidence="1 2" key="1">
    <citation type="journal article" date="2013" name="PLoS ONE">
        <title>Predicting the Proteins of Angomonas deanei, Strigomonas culicis and Their Respective Endosymbionts Reveals New Aspects of the Trypanosomatidae Family.</title>
        <authorList>
            <person name="Motta M.C."/>
            <person name="Martins A.C."/>
            <person name="de Souza S.S."/>
            <person name="Catta-Preta C.M."/>
            <person name="Silva R."/>
            <person name="Klein C.C."/>
            <person name="de Almeida L.G."/>
            <person name="de Lima Cunha O."/>
            <person name="Ciapina L.P."/>
            <person name="Brocchi M."/>
            <person name="Colabardini A.C."/>
            <person name="de Araujo Lima B."/>
            <person name="Machado C.R."/>
            <person name="de Almeida Soares C.M."/>
            <person name="Probst C.M."/>
            <person name="de Menezes C.B."/>
            <person name="Thompson C.E."/>
            <person name="Bartholomeu D.C."/>
            <person name="Gradia D.F."/>
            <person name="Pavoni D.P."/>
            <person name="Grisard E.C."/>
            <person name="Fantinatti-Garboggini F."/>
            <person name="Marchini F.K."/>
            <person name="Rodrigues-Luiz G.F."/>
            <person name="Wagner G."/>
            <person name="Goldman G.H."/>
            <person name="Fietto J.L."/>
            <person name="Elias M.C."/>
            <person name="Goldman M.H."/>
            <person name="Sagot M.F."/>
            <person name="Pereira M."/>
            <person name="Stoco P.H."/>
            <person name="de Mendonca-Neto R.P."/>
            <person name="Teixeira S.M."/>
            <person name="Maciel T.E."/>
            <person name="de Oliveira Mendes T.A."/>
            <person name="Urmenyi T.P."/>
            <person name="de Souza W."/>
            <person name="Schenkman S."/>
            <person name="de Vasconcelos A.T."/>
        </authorList>
    </citation>
    <scope>NUCLEOTIDE SEQUENCE [LARGE SCALE GENOMIC DNA]</scope>
</reference>